<evidence type="ECO:0000256" key="5">
    <source>
        <dbReference type="HAMAP-Rule" id="MF_01680"/>
    </source>
</evidence>
<evidence type="ECO:0000256" key="2">
    <source>
        <dbReference type="ARBA" id="ARBA00022605"/>
    </source>
</evidence>
<gene>
    <name evidence="5 6" type="primary">mtnX</name>
    <name evidence="6" type="ORF">PBLR_12959</name>
</gene>
<comment type="function">
    <text evidence="5">Dephosphorylates 2-hydroxy-3-keto-5-methylthiopentenyl-1-phosphate (HK-MTPenyl-1-P) yielding 1,2-dihydroxy-3-keto-5-methylthiopentene (DHK-MTPene).</text>
</comment>
<dbReference type="GO" id="GO:0019509">
    <property type="term" value="P:L-methionine salvage from methylthioadenosine"/>
    <property type="evidence" value="ECO:0007669"/>
    <property type="project" value="UniProtKB-UniRule"/>
</dbReference>
<evidence type="ECO:0000256" key="3">
    <source>
        <dbReference type="ARBA" id="ARBA00022801"/>
    </source>
</evidence>
<dbReference type="RefSeq" id="WP_138186431.1">
    <property type="nucleotide sequence ID" value="NZ_LS992241.1"/>
</dbReference>
<evidence type="ECO:0000313" key="7">
    <source>
        <dbReference type="Proteomes" id="UP000304148"/>
    </source>
</evidence>
<dbReference type="GO" id="GO:0036424">
    <property type="term" value="F:L-phosphoserine phosphatase activity"/>
    <property type="evidence" value="ECO:0007669"/>
    <property type="project" value="TreeGrafter"/>
</dbReference>
<dbReference type="NCBIfam" id="NF007103">
    <property type="entry name" value="PRK09552.1"/>
    <property type="match status" value="1"/>
</dbReference>
<dbReference type="Gene3D" id="3.90.1470.20">
    <property type="match status" value="1"/>
</dbReference>
<dbReference type="GO" id="GO:0006564">
    <property type="term" value="P:L-serine biosynthetic process"/>
    <property type="evidence" value="ECO:0007669"/>
    <property type="project" value="TreeGrafter"/>
</dbReference>
<dbReference type="EC" id="3.1.3.87" evidence="5"/>
<dbReference type="AlphaFoldDB" id="A0A383RBP5"/>
<keyword evidence="4 5" id="KW-0486">Methionine biosynthesis</keyword>
<evidence type="ECO:0000256" key="1">
    <source>
        <dbReference type="ARBA" id="ARBA00009184"/>
    </source>
</evidence>
<comment type="similarity">
    <text evidence="1">Belongs to the HAD-like hydrolase superfamily. SerB family.</text>
</comment>
<dbReference type="EMBL" id="LS992241">
    <property type="protein sequence ID" value="SYX84537.1"/>
    <property type="molecule type" value="Genomic_DNA"/>
</dbReference>
<keyword evidence="3 5" id="KW-0378">Hydrolase</keyword>
<name>A0A383RBP5_PAEAL</name>
<dbReference type="NCBIfam" id="TIGR01489">
    <property type="entry name" value="DKMTPPase-SF"/>
    <property type="match status" value="1"/>
</dbReference>
<dbReference type="Pfam" id="PF12710">
    <property type="entry name" value="HAD"/>
    <property type="match status" value="1"/>
</dbReference>
<dbReference type="PANTHER" id="PTHR43344:SF21">
    <property type="entry name" value="POLYOL PHOSPHATE PHOSPHATASE PYP1"/>
    <property type="match status" value="1"/>
</dbReference>
<organism evidence="6 7">
    <name type="scientific">Paenibacillus alvei</name>
    <name type="common">Bacillus alvei</name>
    <dbReference type="NCBI Taxonomy" id="44250"/>
    <lineage>
        <taxon>Bacteria</taxon>
        <taxon>Bacillati</taxon>
        <taxon>Bacillota</taxon>
        <taxon>Bacilli</taxon>
        <taxon>Bacillales</taxon>
        <taxon>Paenibacillaceae</taxon>
        <taxon>Paenibacillus</taxon>
    </lineage>
</organism>
<dbReference type="GO" id="GO:0043716">
    <property type="term" value="F:2-hydroxy-3-keto-5-methylthiopentenyl-1-phosphate phosphatase activity"/>
    <property type="evidence" value="ECO:0007669"/>
    <property type="project" value="UniProtKB-UniRule"/>
</dbReference>
<dbReference type="GO" id="GO:0000287">
    <property type="term" value="F:magnesium ion binding"/>
    <property type="evidence" value="ECO:0007669"/>
    <property type="project" value="TreeGrafter"/>
</dbReference>
<dbReference type="HAMAP" id="MF_01680">
    <property type="entry name" value="Salvage_MtnX"/>
    <property type="match status" value="1"/>
</dbReference>
<accession>A0A383RBP5</accession>
<dbReference type="InterPro" id="IPR050582">
    <property type="entry name" value="HAD-like_SerB"/>
</dbReference>
<reference evidence="7" key="1">
    <citation type="submission" date="2018-08" db="EMBL/GenBank/DDBJ databases">
        <authorList>
            <person name="Chevrot R."/>
        </authorList>
    </citation>
    <scope>NUCLEOTIDE SEQUENCE [LARGE SCALE GENOMIC DNA]</scope>
</reference>
<dbReference type="InterPro" id="IPR023214">
    <property type="entry name" value="HAD_sf"/>
</dbReference>
<dbReference type="InterPro" id="IPR006384">
    <property type="entry name" value="HAD_hydro_PyrdxlP_Pase-like"/>
</dbReference>
<dbReference type="Proteomes" id="UP000304148">
    <property type="component" value="Chromosome"/>
</dbReference>
<dbReference type="NCBIfam" id="TIGR01488">
    <property type="entry name" value="HAD-SF-IB"/>
    <property type="match status" value="1"/>
</dbReference>
<dbReference type="InterPro" id="IPR017718">
    <property type="entry name" value="HAD-SF_hydro_IB_MtnX"/>
</dbReference>
<dbReference type="PANTHER" id="PTHR43344">
    <property type="entry name" value="PHOSPHOSERINE PHOSPHATASE"/>
    <property type="match status" value="1"/>
</dbReference>
<sequence length="227" mass="26110">MSTEKRLRVVFCDFDGTITENDNIVSIIRHFKPPGWDKIVQDVIHERKSIRQGVGEMFALLPSSLQEEVIQYAVTQARIRPGFEQFVQFCQAEGIELYITSGGIDFFVLPLLKPYQIPTDHIYCNGSDFSGDKIQITWPHYCQPPCTNDCGMCKTTIVRRFPKDLYERIVIGDSVTDFTAAKLADFVFARAQLIERCDELQLPYAPFQTFYDIIEHLNHSNTHITHP</sequence>
<keyword evidence="2 5" id="KW-0028">Amino-acid biosynthesis</keyword>
<protein>
    <recommendedName>
        <fullName evidence="5">2-hydroxy-3-keto-5-methylthiopentenyl-1-phosphate phosphatase</fullName>
        <shortName evidence="5">HK-MTPenyl-1-P phosphatase</shortName>
        <ecNumber evidence="5">3.1.3.87</ecNumber>
    </recommendedName>
</protein>
<dbReference type="GO" id="GO:0005737">
    <property type="term" value="C:cytoplasm"/>
    <property type="evidence" value="ECO:0007669"/>
    <property type="project" value="TreeGrafter"/>
</dbReference>
<dbReference type="CDD" id="cd07524">
    <property type="entry name" value="HAD_Pase"/>
    <property type="match status" value="1"/>
</dbReference>
<dbReference type="UniPathway" id="UPA00904">
    <property type="reaction ID" value="UER00877"/>
</dbReference>
<proteinExistence type="inferred from homology"/>
<dbReference type="InterPro" id="IPR036412">
    <property type="entry name" value="HAD-like_sf"/>
</dbReference>
<comment type="catalytic activity">
    <reaction evidence="5">
        <text>2-hydroxy-5-methylsulfanyl-3-oxopent-1-enyl phosphate + H2O = 1,2-dihydroxy-5-(methylsulfanyl)pent-1-en-3-one + phosphate</text>
        <dbReference type="Rhea" id="RHEA:14481"/>
        <dbReference type="ChEBI" id="CHEBI:15377"/>
        <dbReference type="ChEBI" id="CHEBI:43474"/>
        <dbReference type="ChEBI" id="CHEBI:49252"/>
        <dbReference type="ChEBI" id="CHEBI:59505"/>
        <dbReference type="EC" id="3.1.3.87"/>
    </reaction>
</comment>
<evidence type="ECO:0000313" key="6">
    <source>
        <dbReference type="EMBL" id="SYX84537.1"/>
    </source>
</evidence>
<comment type="pathway">
    <text evidence="5">Amino-acid biosynthesis; L-methionine biosynthesis via salvage pathway; L-methionine from S-methyl-5-thio-alpha-D-ribose 1-phosphate: step 4/6.</text>
</comment>
<dbReference type="Gene3D" id="3.40.50.1000">
    <property type="entry name" value="HAD superfamily/HAD-like"/>
    <property type="match status" value="1"/>
</dbReference>
<dbReference type="SUPFAM" id="SSF56784">
    <property type="entry name" value="HAD-like"/>
    <property type="match status" value="1"/>
</dbReference>
<evidence type="ECO:0000256" key="4">
    <source>
        <dbReference type="ARBA" id="ARBA00023167"/>
    </source>
</evidence>
<comment type="similarity">
    <text evidence="5">Belongs to the HAD-like hydrolase superfamily. MtnX family.</text>
</comment>